<keyword evidence="11" id="KW-1185">Reference proteome</keyword>
<dbReference type="PROSITE" id="PS50088">
    <property type="entry name" value="ANK_REPEAT"/>
    <property type="match status" value="1"/>
</dbReference>
<dbReference type="InterPro" id="IPR041541">
    <property type="entry name" value="Glutaminase_EF-hand"/>
</dbReference>
<evidence type="ECO:0000256" key="4">
    <source>
        <dbReference type="ARBA" id="ARBA00022801"/>
    </source>
</evidence>
<keyword evidence="3" id="KW-0677">Repeat</keyword>
<dbReference type="SMART" id="SM00248">
    <property type="entry name" value="ANK"/>
    <property type="match status" value="2"/>
</dbReference>
<dbReference type="GO" id="GO:0006537">
    <property type="term" value="P:glutamate biosynthetic process"/>
    <property type="evidence" value="ECO:0007669"/>
    <property type="project" value="TreeGrafter"/>
</dbReference>
<dbReference type="Pfam" id="PF12796">
    <property type="entry name" value="Ank_2"/>
    <property type="match status" value="1"/>
</dbReference>
<feature type="compositionally biased region" description="Basic and acidic residues" evidence="8">
    <location>
        <begin position="483"/>
        <end position="499"/>
    </location>
</feature>
<dbReference type="PANTHER" id="PTHR12544">
    <property type="entry name" value="GLUTAMINASE"/>
    <property type="match status" value="1"/>
</dbReference>
<dbReference type="Gene3D" id="1.10.238.210">
    <property type="match status" value="1"/>
</dbReference>
<dbReference type="Gene3D" id="1.25.40.20">
    <property type="entry name" value="Ankyrin repeat-containing domain"/>
    <property type="match status" value="1"/>
</dbReference>
<dbReference type="PANTHER" id="PTHR12544:SF49">
    <property type="entry name" value="GLUTAMINASE KIDNEY ISOFORM, MITOCHONDRIAL"/>
    <property type="match status" value="1"/>
</dbReference>
<dbReference type="EC" id="3.5.1.2" evidence="2"/>
<accession>A0A8D2NVE4</accession>
<evidence type="ECO:0000313" key="10">
    <source>
        <dbReference type="Ensembl" id="ENSZLMP00000004358.1"/>
    </source>
</evidence>
<dbReference type="InterPro" id="IPR002110">
    <property type="entry name" value="Ankyrin_rpt"/>
</dbReference>
<protein>
    <recommendedName>
        <fullName evidence="2">glutaminase</fullName>
        <ecNumber evidence="2">3.5.1.2</ecNumber>
    </recommendedName>
</protein>
<evidence type="ECO:0000256" key="3">
    <source>
        <dbReference type="ARBA" id="ARBA00022737"/>
    </source>
</evidence>
<proteinExistence type="inferred from homology"/>
<keyword evidence="4" id="KW-0378">Hydrolase</keyword>
<dbReference type="Ensembl" id="ENSZLMT00000004509.1">
    <property type="protein sequence ID" value="ENSZLMP00000004358.1"/>
    <property type="gene ID" value="ENSZLMG00000002835.1"/>
</dbReference>
<dbReference type="InterPro" id="IPR015868">
    <property type="entry name" value="Glutaminase"/>
</dbReference>
<dbReference type="FunFam" id="1.25.40.20:FF:000019">
    <property type="entry name" value="Glutaminase liver isoform, mitochondrial"/>
    <property type="match status" value="1"/>
</dbReference>
<sequence>MKQGLLPSLEDLLFYTIAEGQEKIPVHKFITALKSTGLRTSDPRLKECMDMLRLTLQTTSDGVMLDKDLFKKCVQSNIVLLTQAFRRKFVIPDFMSFTSHIDELYESAKKQSGGKVADYIPQLAKFSPDLWGVSLCTVDGQRHSVGDTKVPFCLQSCVKPLKYAIAVNDLGTEYVHRYVGKEPSGLRFNKLFLNEDGKRYIILNNANTQFDMLPCPFFFFSSFRFQSERESGDRNFAIGYYLKEKKLCSIEVTCESASVMAATLANGGFCPITGERVLSPEAVRNTLSLMHSCGMYDFSGQFAFHVGLPAKSGVAGGILLVVPNVMGLMCWSPPLDKMGNSVKGIHFCHDLVSLCNFHNYDNLRHFAKKLDPRREGGDQRVKSVINLLFAAYTGDVSALRRFALSGMDMEQRDYDSRTALHVAAAEGHVDVVKFLLEACKVNPFPKDRWNNTPMDEALHFGHHDVFKILQEYQVQYTPSEDNNDGKENRTVHKNLDGLL</sequence>
<dbReference type="PROSITE" id="PS50297">
    <property type="entry name" value="ANK_REP_REGION"/>
    <property type="match status" value="1"/>
</dbReference>
<dbReference type="SUPFAM" id="SSF56601">
    <property type="entry name" value="beta-lactamase/transpeptidase-like"/>
    <property type="match status" value="1"/>
</dbReference>
<organism evidence="10 11">
    <name type="scientific">Zosterops lateralis melanops</name>
    <dbReference type="NCBI Taxonomy" id="1220523"/>
    <lineage>
        <taxon>Eukaryota</taxon>
        <taxon>Metazoa</taxon>
        <taxon>Chordata</taxon>
        <taxon>Craniata</taxon>
        <taxon>Vertebrata</taxon>
        <taxon>Euteleostomi</taxon>
        <taxon>Archelosauria</taxon>
        <taxon>Archosauria</taxon>
        <taxon>Dinosauria</taxon>
        <taxon>Saurischia</taxon>
        <taxon>Theropoda</taxon>
        <taxon>Coelurosauria</taxon>
        <taxon>Aves</taxon>
        <taxon>Neognathae</taxon>
        <taxon>Neoaves</taxon>
        <taxon>Telluraves</taxon>
        <taxon>Australaves</taxon>
        <taxon>Passeriformes</taxon>
        <taxon>Sylvioidea</taxon>
        <taxon>Zosteropidae</taxon>
        <taxon>Zosterops</taxon>
    </lineage>
</organism>
<feature type="repeat" description="ANK" evidence="7">
    <location>
        <begin position="415"/>
        <end position="437"/>
    </location>
</feature>
<reference evidence="10" key="1">
    <citation type="submission" date="2025-08" db="UniProtKB">
        <authorList>
            <consortium name="Ensembl"/>
        </authorList>
    </citation>
    <scope>IDENTIFICATION</scope>
</reference>
<dbReference type="GO" id="GO:0004359">
    <property type="term" value="F:glutaminase activity"/>
    <property type="evidence" value="ECO:0007669"/>
    <property type="project" value="UniProtKB-EC"/>
</dbReference>
<dbReference type="Pfam" id="PF17959">
    <property type="entry name" value="EF-hand_14"/>
    <property type="match status" value="1"/>
</dbReference>
<dbReference type="InterPro" id="IPR036770">
    <property type="entry name" value="Ankyrin_rpt-contain_sf"/>
</dbReference>
<evidence type="ECO:0000259" key="9">
    <source>
        <dbReference type="Pfam" id="PF17959"/>
    </source>
</evidence>
<evidence type="ECO:0000256" key="7">
    <source>
        <dbReference type="PROSITE-ProRule" id="PRU00023"/>
    </source>
</evidence>
<dbReference type="GO" id="GO:0006543">
    <property type="term" value="P:L-glutamine catabolic process"/>
    <property type="evidence" value="ECO:0007669"/>
    <property type="project" value="TreeGrafter"/>
</dbReference>
<dbReference type="InterPro" id="IPR012338">
    <property type="entry name" value="Beta-lactam/transpept-like"/>
</dbReference>
<dbReference type="AlphaFoldDB" id="A0A8D2NVE4"/>
<dbReference type="Gene3D" id="3.40.710.10">
    <property type="entry name" value="DD-peptidase/beta-lactamase superfamily"/>
    <property type="match status" value="2"/>
</dbReference>
<dbReference type="SUPFAM" id="SSF48403">
    <property type="entry name" value="Ankyrin repeat"/>
    <property type="match status" value="1"/>
</dbReference>
<name>A0A8D2NVE4_ZOSLA</name>
<feature type="domain" description="Glutaminase EF-hand" evidence="9">
    <location>
        <begin position="10"/>
        <end position="92"/>
    </location>
</feature>
<evidence type="ECO:0000256" key="5">
    <source>
        <dbReference type="ARBA" id="ARBA00023043"/>
    </source>
</evidence>
<feature type="region of interest" description="Disordered" evidence="8">
    <location>
        <begin position="478"/>
        <end position="499"/>
    </location>
</feature>
<evidence type="ECO:0000256" key="1">
    <source>
        <dbReference type="ARBA" id="ARBA00011076"/>
    </source>
</evidence>
<evidence type="ECO:0000256" key="8">
    <source>
        <dbReference type="SAM" id="MobiDB-lite"/>
    </source>
</evidence>
<dbReference type="FunFam" id="1.10.238.210:FF:000001">
    <property type="entry name" value="Glutaminase kidney isoform, mitochondrial"/>
    <property type="match status" value="1"/>
</dbReference>
<evidence type="ECO:0000313" key="11">
    <source>
        <dbReference type="Proteomes" id="UP000694401"/>
    </source>
</evidence>
<comment type="catalytic activity">
    <reaction evidence="6">
        <text>L-glutamine + H2O = L-glutamate + NH4(+)</text>
        <dbReference type="Rhea" id="RHEA:15889"/>
        <dbReference type="ChEBI" id="CHEBI:15377"/>
        <dbReference type="ChEBI" id="CHEBI:28938"/>
        <dbReference type="ChEBI" id="CHEBI:29985"/>
        <dbReference type="ChEBI" id="CHEBI:58359"/>
        <dbReference type="EC" id="3.5.1.2"/>
    </reaction>
</comment>
<dbReference type="Pfam" id="PF04960">
    <property type="entry name" value="Glutaminase"/>
    <property type="match status" value="2"/>
</dbReference>
<reference evidence="10" key="2">
    <citation type="submission" date="2025-09" db="UniProtKB">
        <authorList>
            <consortium name="Ensembl"/>
        </authorList>
    </citation>
    <scope>IDENTIFICATION</scope>
</reference>
<dbReference type="Proteomes" id="UP000694401">
    <property type="component" value="Unassembled WGS sequence"/>
</dbReference>
<comment type="similarity">
    <text evidence="1">Belongs to the glutaminase family.</text>
</comment>
<keyword evidence="5 7" id="KW-0040">ANK repeat</keyword>
<evidence type="ECO:0000256" key="2">
    <source>
        <dbReference type="ARBA" id="ARBA00012918"/>
    </source>
</evidence>
<evidence type="ECO:0000256" key="6">
    <source>
        <dbReference type="ARBA" id="ARBA00049534"/>
    </source>
</evidence>